<dbReference type="RefSeq" id="WP_407031772.1">
    <property type="nucleotide sequence ID" value="NZ_JAQGEF010000013.1"/>
</dbReference>
<keyword evidence="6 9" id="KW-0378">Hydrolase</keyword>
<evidence type="ECO:0000256" key="1">
    <source>
        <dbReference type="ARBA" id="ARBA00001946"/>
    </source>
</evidence>
<keyword evidence="4 9" id="KW-0479">Metal-binding</keyword>
<organism evidence="10 11">
    <name type="scientific">Polluticaenibacter yanchengensis</name>
    <dbReference type="NCBI Taxonomy" id="3014562"/>
    <lineage>
        <taxon>Bacteria</taxon>
        <taxon>Pseudomonadati</taxon>
        <taxon>Bacteroidota</taxon>
        <taxon>Chitinophagia</taxon>
        <taxon>Chitinophagales</taxon>
        <taxon>Chitinophagaceae</taxon>
        <taxon>Polluticaenibacter</taxon>
    </lineage>
</organism>
<comment type="cofactor">
    <cofactor evidence="1 9">
        <name>Mg(2+)</name>
        <dbReference type="ChEBI" id="CHEBI:18420"/>
    </cofactor>
</comment>
<dbReference type="EMBL" id="JAQGEF010000013">
    <property type="protein sequence ID" value="MDA3615446.1"/>
    <property type="molecule type" value="Genomic_DNA"/>
</dbReference>
<evidence type="ECO:0000256" key="2">
    <source>
        <dbReference type="ARBA" id="ARBA00009959"/>
    </source>
</evidence>
<dbReference type="Pfam" id="PF09827">
    <property type="entry name" value="CRISPR_Cas2"/>
    <property type="match status" value="1"/>
</dbReference>
<dbReference type="Proteomes" id="UP001210231">
    <property type="component" value="Unassembled WGS sequence"/>
</dbReference>
<dbReference type="NCBIfam" id="TIGR01573">
    <property type="entry name" value="cas2"/>
    <property type="match status" value="1"/>
</dbReference>
<evidence type="ECO:0000256" key="6">
    <source>
        <dbReference type="ARBA" id="ARBA00022801"/>
    </source>
</evidence>
<keyword evidence="3 9" id="KW-0540">Nuclease</keyword>
<protein>
    <recommendedName>
        <fullName evidence="9">CRISPR-associated endoribonuclease Cas2</fullName>
        <ecNumber evidence="9">3.1.-.-</ecNumber>
    </recommendedName>
</protein>
<dbReference type="HAMAP" id="MF_01471">
    <property type="entry name" value="Cas2"/>
    <property type="match status" value="1"/>
</dbReference>
<comment type="subunit">
    <text evidence="9">Homodimer, forms a heterotetramer with a Cas1 homodimer.</text>
</comment>
<evidence type="ECO:0000313" key="10">
    <source>
        <dbReference type="EMBL" id="MDA3615446.1"/>
    </source>
</evidence>
<keyword evidence="5 9" id="KW-0255">Endonuclease</keyword>
<name>A0ABT4UKS5_9BACT</name>
<dbReference type="InterPro" id="IPR021127">
    <property type="entry name" value="CRISPR_associated_Cas2"/>
</dbReference>
<evidence type="ECO:0000256" key="4">
    <source>
        <dbReference type="ARBA" id="ARBA00022723"/>
    </source>
</evidence>
<keyword evidence="8 9" id="KW-0051">Antiviral defense</keyword>
<evidence type="ECO:0000256" key="3">
    <source>
        <dbReference type="ARBA" id="ARBA00022722"/>
    </source>
</evidence>
<reference evidence="10 11" key="1">
    <citation type="submission" date="2022-12" db="EMBL/GenBank/DDBJ databases">
        <title>Chitinophagaceae gen. sp. nov., a new member of the family Chitinophagaceae, isolated from soil in a chemical factory.</title>
        <authorList>
            <person name="Ke Z."/>
        </authorList>
    </citation>
    <scope>NUCLEOTIDE SEQUENCE [LARGE SCALE GENOMIC DNA]</scope>
    <source>
        <strain evidence="10 11">LY-5</strain>
    </source>
</reference>
<comment type="function">
    <text evidence="9">CRISPR (clustered regularly interspaced short palindromic repeat), is an adaptive immune system that provides protection against mobile genetic elements (viruses, transposable elements and conjugative plasmids). CRISPR clusters contain sequences complementary to antecedent mobile elements and target invading nucleic acids. CRISPR clusters are transcribed and processed into CRISPR RNA (crRNA). Functions as a ssRNA-specific endoribonuclease. Involved in the integration of spacer DNA into the CRISPR cassette.</text>
</comment>
<comment type="caution">
    <text evidence="10">The sequence shown here is derived from an EMBL/GenBank/DDBJ whole genome shotgun (WGS) entry which is preliminary data.</text>
</comment>
<evidence type="ECO:0000256" key="8">
    <source>
        <dbReference type="ARBA" id="ARBA00023118"/>
    </source>
</evidence>
<comment type="similarity">
    <text evidence="2 9">Belongs to the CRISPR-associated endoribonuclease Cas2 protein family.</text>
</comment>
<evidence type="ECO:0000313" key="11">
    <source>
        <dbReference type="Proteomes" id="UP001210231"/>
    </source>
</evidence>
<dbReference type="SUPFAM" id="SSF143430">
    <property type="entry name" value="TTP0101/SSO1404-like"/>
    <property type="match status" value="1"/>
</dbReference>
<proteinExistence type="inferred from homology"/>
<feature type="binding site" evidence="9">
    <location>
        <position position="19"/>
    </location>
    <ligand>
        <name>Mg(2+)</name>
        <dbReference type="ChEBI" id="CHEBI:18420"/>
        <note>catalytic</note>
    </ligand>
</feature>
<evidence type="ECO:0000256" key="5">
    <source>
        <dbReference type="ARBA" id="ARBA00022759"/>
    </source>
</evidence>
<gene>
    <name evidence="9 10" type="primary">cas2</name>
    <name evidence="10" type="ORF">O3P16_11555</name>
</gene>
<sequence length="112" mass="13326">MYLTRLNAYRVMWVIVMYDLPTETKLERSKAAKFRKQILEDGFQMFMFSKYIRHCFSMENAQVHIKRVKSLLPEHGHIGILCVTDKQFGEIQVYHGKKQIESPNTVQQLELF</sequence>
<dbReference type="InterPro" id="IPR019199">
    <property type="entry name" value="Virulence_VapD/CRISPR_Cas2"/>
</dbReference>
<dbReference type="GO" id="GO:0004519">
    <property type="term" value="F:endonuclease activity"/>
    <property type="evidence" value="ECO:0007669"/>
    <property type="project" value="UniProtKB-KW"/>
</dbReference>
<evidence type="ECO:0000256" key="9">
    <source>
        <dbReference type="HAMAP-Rule" id="MF_01471"/>
    </source>
</evidence>
<dbReference type="EC" id="3.1.-.-" evidence="9"/>
<accession>A0ABT4UKS5</accession>
<keyword evidence="11" id="KW-1185">Reference proteome</keyword>
<evidence type="ECO:0000256" key="7">
    <source>
        <dbReference type="ARBA" id="ARBA00022842"/>
    </source>
</evidence>
<keyword evidence="7 9" id="KW-0460">Magnesium</keyword>